<evidence type="ECO:0000256" key="2">
    <source>
        <dbReference type="PROSITE-ProRule" id="PRU00982"/>
    </source>
</evidence>
<dbReference type="InterPro" id="IPR043454">
    <property type="entry name" value="NPH3/RPT2-like"/>
</dbReference>
<evidence type="ECO:0000313" key="6">
    <source>
        <dbReference type="Proteomes" id="UP001064489"/>
    </source>
</evidence>
<sequence>MMMMINQDQKKTTTTSDQNHHPYYSLEIDDDEFPGGSYGFELFSRFCYNNGGRRIKIKINVSNVSLLHCCSLFLSMQNLLEQTESFLQDMFYWSWNDIITCLKSCESFVVYADSCGLLQKLISALLAHNSDLVHLKSPPSSSNHSPETSSNSSSSESINKQQSSSTKSAAWWFDDLIVLPPKIIEKIIKRLGSYGTNINSLILTKFLLHYLKRIKTTTTSKSESYGGLANTAVYGVISVGKSTFSCRKLLWVLRVVGSGFGLSKECRAGLEKNIGELLDEATLDDLMVSARHKYDQADSGVYDVNLVLRLISIFVNSHRHHHHHHHIQRMKKVGRLIDKYLSEISPDHSLNISKFVGVAQSLPDFARDCFDGMYTAIDIYLQSHPRLSLEERSKLCRCLNYEKLSLEACKELAKNPKIPPKITIEALISQHMNLGRMQSRVVVLEEACRNMKGHQMLHLHAPPTTTLFSTFPTSFC</sequence>
<dbReference type="Proteomes" id="UP001064489">
    <property type="component" value="Chromosome 7"/>
</dbReference>
<evidence type="ECO:0000256" key="1">
    <source>
        <dbReference type="ARBA" id="ARBA00022786"/>
    </source>
</evidence>
<feature type="domain" description="NPH3" evidence="4">
    <location>
        <begin position="170"/>
        <end position="433"/>
    </location>
</feature>
<dbReference type="PROSITE" id="PS51649">
    <property type="entry name" value="NPH3"/>
    <property type="match status" value="1"/>
</dbReference>
<evidence type="ECO:0000313" key="5">
    <source>
        <dbReference type="EMBL" id="KAI9169313.1"/>
    </source>
</evidence>
<feature type="region of interest" description="Disordered" evidence="3">
    <location>
        <begin position="136"/>
        <end position="159"/>
    </location>
</feature>
<evidence type="ECO:0000259" key="4">
    <source>
        <dbReference type="PROSITE" id="PS51649"/>
    </source>
</evidence>
<dbReference type="PANTHER" id="PTHR32370">
    <property type="entry name" value="OS12G0117600 PROTEIN"/>
    <property type="match status" value="1"/>
</dbReference>
<keyword evidence="6" id="KW-1185">Reference proteome</keyword>
<gene>
    <name evidence="5" type="ORF">LWI28_010591</name>
</gene>
<comment type="similarity">
    <text evidence="2">Belongs to the NPH3 family.</text>
</comment>
<protein>
    <recommendedName>
        <fullName evidence="4">NPH3 domain-containing protein</fullName>
    </recommendedName>
</protein>
<organism evidence="5 6">
    <name type="scientific">Acer negundo</name>
    <name type="common">Box elder</name>
    <dbReference type="NCBI Taxonomy" id="4023"/>
    <lineage>
        <taxon>Eukaryota</taxon>
        <taxon>Viridiplantae</taxon>
        <taxon>Streptophyta</taxon>
        <taxon>Embryophyta</taxon>
        <taxon>Tracheophyta</taxon>
        <taxon>Spermatophyta</taxon>
        <taxon>Magnoliopsida</taxon>
        <taxon>eudicotyledons</taxon>
        <taxon>Gunneridae</taxon>
        <taxon>Pentapetalae</taxon>
        <taxon>rosids</taxon>
        <taxon>malvids</taxon>
        <taxon>Sapindales</taxon>
        <taxon>Sapindaceae</taxon>
        <taxon>Hippocastanoideae</taxon>
        <taxon>Acereae</taxon>
        <taxon>Acer</taxon>
    </lineage>
</organism>
<accession>A0AAD5IM52</accession>
<reference evidence="5" key="2">
    <citation type="submission" date="2023-02" db="EMBL/GenBank/DDBJ databases">
        <authorList>
            <person name="Swenson N.G."/>
            <person name="Wegrzyn J.L."/>
            <person name="Mcevoy S.L."/>
        </authorList>
    </citation>
    <scope>NUCLEOTIDE SEQUENCE</scope>
    <source>
        <strain evidence="5">91603</strain>
        <tissue evidence="5">Leaf</tissue>
    </source>
</reference>
<keyword evidence="1" id="KW-0833">Ubl conjugation pathway</keyword>
<dbReference type="Pfam" id="PF03000">
    <property type="entry name" value="NPH3"/>
    <property type="match status" value="1"/>
</dbReference>
<comment type="caution">
    <text evidence="5">The sequence shown here is derived from an EMBL/GenBank/DDBJ whole genome shotgun (WGS) entry which is preliminary data.</text>
</comment>
<evidence type="ECO:0000256" key="3">
    <source>
        <dbReference type="SAM" id="MobiDB-lite"/>
    </source>
</evidence>
<reference evidence="5" key="1">
    <citation type="journal article" date="2022" name="Plant J.">
        <title>Strategies of tolerance reflected in two North American maple genomes.</title>
        <authorList>
            <person name="McEvoy S.L."/>
            <person name="Sezen U.U."/>
            <person name="Trouern-Trend A."/>
            <person name="McMahon S.M."/>
            <person name="Schaberg P.G."/>
            <person name="Yang J."/>
            <person name="Wegrzyn J.L."/>
            <person name="Swenson N.G."/>
        </authorList>
    </citation>
    <scope>NUCLEOTIDE SEQUENCE</scope>
    <source>
        <strain evidence="5">91603</strain>
    </source>
</reference>
<dbReference type="AlphaFoldDB" id="A0AAD5IM52"/>
<proteinExistence type="inferred from homology"/>
<name>A0AAD5IM52_ACENE</name>
<dbReference type="EMBL" id="JAJSOW010000104">
    <property type="protein sequence ID" value="KAI9169313.1"/>
    <property type="molecule type" value="Genomic_DNA"/>
</dbReference>
<dbReference type="InterPro" id="IPR027356">
    <property type="entry name" value="NPH3_dom"/>
</dbReference>